<feature type="transmembrane region" description="Helical" evidence="1">
    <location>
        <begin position="140"/>
        <end position="160"/>
    </location>
</feature>
<organism evidence="2 3">
    <name type="scientific">Pseudomonas abyssi</name>
    <dbReference type="NCBI Taxonomy" id="170540"/>
    <lineage>
        <taxon>Bacteria</taxon>
        <taxon>Pseudomonadati</taxon>
        <taxon>Pseudomonadota</taxon>
        <taxon>Gammaproteobacteria</taxon>
        <taxon>Pseudomonadales</taxon>
        <taxon>Pseudomonadaceae</taxon>
        <taxon>Pseudomonas</taxon>
    </lineage>
</organism>
<proteinExistence type="predicted"/>
<protein>
    <recommendedName>
        <fullName evidence="4">DUF2938 domain-containing protein</fullName>
    </recommendedName>
</protein>
<dbReference type="InterPro" id="IPR021329">
    <property type="entry name" value="DUF2938"/>
</dbReference>
<feature type="transmembrane region" description="Helical" evidence="1">
    <location>
        <begin position="102"/>
        <end position="120"/>
    </location>
</feature>
<feature type="transmembrane region" description="Helical" evidence="1">
    <location>
        <begin position="71"/>
        <end position="90"/>
    </location>
</feature>
<keyword evidence="3" id="KW-1185">Reference proteome</keyword>
<name>A0A2A3MFT3_9PSED</name>
<keyword evidence="1" id="KW-0472">Membrane</keyword>
<reference evidence="2 3" key="1">
    <citation type="submission" date="2017-09" db="EMBL/GenBank/DDBJ databases">
        <title>Pseudomonas abyssi sp. nov. isolated from Abyssopelagic Water.</title>
        <authorList>
            <person name="Wei Y."/>
        </authorList>
    </citation>
    <scope>NUCLEOTIDE SEQUENCE [LARGE SCALE GENOMIC DNA]</scope>
    <source>
        <strain evidence="2 3">MT5</strain>
    </source>
</reference>
<dbReference type="Pfam" id="PF11158">
    <property type="entry name" value="DUF2938"/>
    <property type="match status" value="1"/>
</dbReference>
<evidence type="ECO:0000313" key="3">
    <source>
        <dbReference type="Proteomes" id="UP000242313"/>
    </source>
</evidence>
<dbReference type="RefSeq" id="WP_096005188.1">
    <property type="nucleotide sequence ID" value="NZ_NTMR01000016.1"/>
</dbReference>
<evidence type="ECO:0000256" key="1">
    <source>
        <dbReference type="SAM" id="Phobius"/>
    </source>
</evidence>
<accession>A0A2A3MFT3</accession>
<dbReference type="AlphaFoldDB" id="A0A2A3MFT3"/>
<keyword evidence="1" id="KW-1133">Transmembrane helix</keyword>
<evidence type="ECO:0008006" key="4">
    <source>
        <dbReference type="Google" id="ProtNLM"/>
    </source>
</evidence>
<comment type="caution">
    <text evidence="2">The sequence shown here is derived from an EMBL/GenBank/DDBJ whole genome shotgun (WGS) entry which is preliminary data.</text>
</comment>
<gene>
    <name evidence="2" type="ORF">CNQ84_12480</name>
</gene>
<sequence length="163" mass="17286">MTDLWSAVAIGVGATLVMDGWGLVRKQLLGIPPADYGLVGRWLGHMAHGRFRHERIAAARPIPAEALLGWGAHYLIGVVFALLLVTMCGAEWLRQPTLLPSLAWGVVTVAAPFLLMQPGMGAGFAASRTPRPNTARLQSLITHAVFGVGLYGSALVLNVVKGV</sequence>
<keyword evidence="1" id="KW-0812">Transmembrane</keyword>
<dbReference type="EMBL" id="NTMR01000016">
    <property type="protein sequence ID" value="PBK03710.1"/>
    <property type="molecule type" value="Genomic_DNA"/>
</dbReference>
<dbReference type="Proteomes" id="UP000242313">
    <property type="component" value="Unassembled WGS sequence"/>
</dbReference>
<evidence type="ECO:0000313" key="2">
    <source>
        <dbReference type="EMBL" id="PBK03710.1"/>
    </source>
</evidence>